<dbReference type="Pfam" id="PF13426">
    <property type="entry name" value="PAS_9"/>
    <property type="match status" value="1"/>
</dbReference>
<dbReference type="Pfam" id="PF00672">
    <property type="entry name" value="HAMP"/>
    <property type="match status" value="1"/>
</dbReference>
<dbReference type="EMBL" id="JACNJH010000076">
    <property type="protein sequence ID" value="MBC8360217.1"/>
    <property type="molecule type" value="Genomic_DNA"/>
</dbReference>
<dbReference type="SMART" id="SM00387">
    <property type="entry name" value="HATPase_c"/>
    <property type="match status" value="1"/>
</dbReference>
<dbReference type="InterPro" id="IPR036097">
    <property type="entry name" value="HisK_dim/P_sf"/>
</dbReference>
<dbReference type="InterPro" id="IPR021796">
    <property type="entry name" value="Tll0287-like_dom"/>
</dbReference>
<comment type="catalytic activity">
    <reaction evidence="1">
        <text>ATP + protein L-histidine = ADP + protein N-phospho-L-histidine.</text>
        <dbReference type="EC" id="2.7.13.3"/>
    </reaction>
</comment>
<dbReference type="EC" id="2.7.13.3" evidence="3"/>
<dbReference type="SUPFAM" id="SSF55785">
    <property type="entry name" value="PYP-like sensor domain (PAS domain)"/>
    <property type="match status" value="1"/>
</dbReference>
<reference evidence="13 14" key="1">
    <citation type="submission" date="2020-08" db="EMBL/GenBank/DDBJ databases">
        <title>Bridging the membrane lipid divide: bacteria of the FCB group superphylum have the potential to synthesize archaeal ether lipids.</title>
        <authorList>
            <person name="Villanueva L."/>
            <person name="Von Meijenfeldt F.A.B."/>
            <person name="Westbye A.B."/>
            <person name="Yadav S."/>
            <person name="Hopmans E.C."/>
            <person name="Dutilh B.E."/>
            <person name="Sinninghe Damste J.S."/>
        </authorList>
    </citation>
    <scope>NUCLEOTIDE SEQUENCE [LARGE SCALE GENOMIC DNA]</scope>
    <source>
        <strain evidence="13">NIOZ-UU30</strain>
    </source>
</reference>
<keyword evidence="6" id="KW-0547">Nucleotide-binding</keyword>
<dbReference type="Gene3D" id="6.10.340.10">
    <property type="match status" value="1"/>
</dbReference>
<proteinExistence type="predicted"/>
<evidence type="ECO:0000313" key="13">
    <source>
        <dbReference type="EMBL" id="MBC8360217.1"/>
    </source>
</evidence>
<dbReference type="PROSITE" id="PS50109">
    <property type="entry name" value="HIS_KIN"/>
    <property type="match status" value="1"/>
</dbReference>
<dbReference type="GO" id="GO:0016020">
    <property type="term" value="C:membrane"/>
    <property type="evidence" value="ECO:0007669"/>
    <property type="project" value="UniProtKB-SubCell"/>
</dbReference>
<evidence type="ECO:0000256" key="6">
    <source>
        <dbReference type="ARBA" id="ARBA00022741"/>
    </source>
</evidence>
<dbReference type="CDD" id="cd00130">
    <property type="entry name" value="PAS"/>
    <property type="match status" value="1"/>
</dbReference>
<dbReference type="GO" id="GO:0005524">
    <property type="term" value="F:ATP binding"/>
    <property type="evidence" value="ECO:0007669"/>
    <property type="project" value="UniProtKB-KW"/>
</dbReference>
<dbReference type="SUPFAM" id="SSF55874">
    <property type="entry name" value="ATPase domain of HSP90 chaperone/DNA topoisomerase II/histidine kinase"/>
    <property type="match status" value="1"/>
</dbReference>
<evidence type="ECO:0000259" key="12">
    <source>
        <dbReference type="PROSITE" id="PS50885"/>
    </source>
</evidence>
<dbReference type="InterPro" id="IPR004358">
    <property type="entry name" value="Sig_transdc_His_kin-like_C"/>
</dbReference>
<dbReference type="SMART" id="SM00388">
    <property type="entry name" value="HisKA"/>
    <property type="match status" value="1"/>
</dbReference>
<keyword evidence="4" id="KW-0597">Phosphoprotein</keyword>
<dbReference type="SMART" id="SM00091">
    <property type="entry name" value="PAS"/>
    <property type="match status" value="1"/>
</dbReference>
<evidence type="ECO:0000256" key="4">
    <source>
        <dbReference type="ARBA" id="ARBA00022553"/>
    </source>
</evidence>
<evidence type="ECO:0000256" key="10">
    <source>
        <dbReference type="SAM" id="Coils"/>
    </source>
</evidence>
<dbReference type="Gene3D" id="1.10.287.130">
    <property type="match status" value="1"/>
</dbReference>
<dbReference type="NCBIfam" id="TIGR00229">
    <property type="entry name" value="sensory_box"/>
    <property type="match status" value="1"/>
</dbReference>
<dbReference type="InterPro" id="IPR003594">
    <property type="entry name" value="HATPase_dom"/>
</dbReference>
<evidence type="ECO:0000256" key="9">
    <source>
        <dbReference type="ARBA" id="ARBA00023012"/>
    </source>
</evidence>
<feature type="domain" description="Histidine kinase" evidence="11">
    <location>
        <begin position="464"/>
        <end position="686"/>
    </location>
</feature>
<evidence type="ECO:0000256" key="5">
    <source>
        <dbReference type="ARBA" id="ARBA00022679"/>
    </source>
</evidence>
<dbReference type="CDD" id="cd00082">
    <property type="entry name" value="HisKA"/>
    <property type="match status" value="1"/>
</dbReference>
<dbReference type="Proteomes" id="UP000603434">
    <property type="component" value="Unassembled WGS sequence"/>
</dbReference>
<organism evidence="13 14">
    <name type="scientific">Candidatus Desulfatibia profunda</name>
    <dbReference type="NCBI Taxonomy" id="2841695"/>
    <lineage>
        <taxon>Bacteria</taxon>
        <taxon>Pseudomonadati</taxon>
        <taxon>Thermodesulfobacteriota</taxon>
        <taxon>Desulfobacteria</taxon>
        <taxon>Desulfobacterales</taxon>
        <taxon>Desulfobacterales incertae sedis</taxon>
        <taxon>Candidatus Desulfatibia</taxon>
    </lineage>
</organism>
<evidence type="ECO:0000313" key="14">
    <source>
        <dbReference type="Proteomes" id="UP000603434"/>
    </source>
</evidence>
<evidence type="ECO:0000256" key="2">
    <source>
        <dbReference type="ARBA" id="ARBA00004370"/>
    </source>
</evidence>
<dbReference type="InterPro" id="IPR036890">
    <property type="entry name" value="HATPase_C_sf"/>
</dbReference>
<dbReference type="PRINTS" id="PR00344">
    <property type="entry name" value="BCTRLSENSOR"/>
</dbReference>
<dbReference type="InterPro" id="IPR000014">
    <property type="entry name" value="PAS"/>
</dbReference>
<dbReference type="InterPro" id="IPR005467">
    <property type="entry name" value="His_kinase_dom"/>
</dbReference>
<feature type="domain" description="HAMP" evidence="12">
    <location>
        <begin position="235"/>
        <end position="290"/>
    </location>
</feature>
<accession>A0A8J6THU8</accession>
<dbReference type="InterPro" id="IPR003661">
    <property type="entry name" value="HisK_dim/P_dom"/>
</dbReference>
<keyword evidence="10" id="KW-0175">Coiled coil</keyword>
<dbReference type="SUPFAM" id="SSF47384">
    <property type="entry name" value="Homodimeric domain of signal transducing histidine kinase"/>
    <property type="match status" value="1"/>
</dbReference>
<keyword evidence="9" id="KW-0902">Two-component regulatory system</keyword>
<dbReference type="Gene3D" id="3.30.450.20">
    <property type="entry name" value="PAS domain"/>
    <property type="match status" value="1"/>
</dbReference>
<keyword evidence="5" id="KW-0808">Transferase</keyword>
<dbReference type="InterPro" id="IPR003660">
    <property type="entry name" value="HAMP_dom"/>
</dbReference>
<evidence type="ECO:0000256" key="8">
    <source>
        <dbReference type="ARBA" id="ARBA00022840"/>
    </source>
</evidence>
<dbReference type="PROSITE" id="PS50885">
    <property type="entry name" value="HAMP"/>
    <property type="match status" value="1"/>
</dbReference>
<keyword evidence="7" id="KW-0418">Kinase</keyword>
<gene>
    <name evidence="13" type="ORF">H8E23_02305</name>
</gene>
<comment type="subcellular location">
    <subcellularLocation>
        <location evidence="2">Membrane</location>
    </subcellularLocation>
</comment>
<evidence type="ECO:0000256" key="7">
    <source>
        <dbReference type="ARBA" id="ARBA00022777"/>
    </source>
</evidence>
<dbReference type="InterPro" id="IPR035965">
    <property type="entry name" value="PAS-like_dom_sf"/>
</dbReference>
<dbReference type="PANTHER" id="PTHR43065:SF10">
    <property type="entry name" value="PEROXIDE STRESS-ACTIVATED HISTIDINE KINASE MAK3"/>
    <property type="match status" value="1"/>
</dbReference>
<sequence length="698" mass="77820">MKSIKSRLLISVGLIVFIFSTILFYRTYTLITANVENLTNQQLALALNFDLAIREYVAEKIRPLMFNILPEGKFKPEAMSTSFVARHIFNKVRTKFPDYIIKFSAENPRNTANLAGPEELNMIKYFNQNPQQTVWTGEINLGNKLYYAKFSAMRMETDCLRCHGNPANAPAELLEIYGSKASFNLPLGEVVGLDTIAIPKEKVTALLLSETIQNFALIGIGLTLLCASLGFILKFLVTDRLGKITQHFAHIEEQDGVVEIRPIEIGGRDEITTLTSNFNKLANRLNEYYALLEEKVKERTKELSKANEQLKKEIEERKQAEAMLKRSENTLKSIFQSAPIGIGLVTNRIIGWANDQFQQMIGYSKDELEDQDARILYESDAEYERIGFEIYSQIQRLGTGTVESRFRRKDDRMIDILLRSAPINPSDLSEGRIFTVVDITQTKLMQDQLIRSERLAATGKLAASIAHEINSPLQAVTVLLGTLKKKYSNDKELSNQFELLKGAFSSIRDTVKNLLDLNRPGQEVKQPTNINRIIEKTVDLVRSHLKKSKIKVNLELSANIPEIYASPLQLNQCILNMINNSAEAMTGTLTPKNGLMAGTATGGEITIKTNLKEGNIIINITDTGPGIPEEDLQYIFDPFFTRKKKMGMGVGLSTCHGIIEDHGGIITAKNSAHGGLVMAITLPAAQPGGTGNKIKATT</sequence>
<dbReference type="Pfam" id="PF00512">
    <property type="entry name" value="HisKA"/>
    <property type="match status" value="1"/>
</dbReference>
<comment type="caution">
    <text evidence="13">The sequence shown here is derived from an EMBL/GenBank/DDBJ whole genome shotgun (WGS) entry which is preliminary data.</text>
</comment>
<dbReference type="Pfam" id="PF11845">
    <property type="entry name" value="Tll0287-like"/>
    <property type="match status" value="1"/>
</dbReference>
<evidence type="ECO:0000259" key="11">
    <source>
        <dbReference type="PROSITE" id="PS50109"/>
    </source>
</evidence>
<name>A0A8J6THU8_9BACT</name>
<evidence type="ECO:0000256" key="3">
    <source>
        <dbReference type="ARBA" id="ARBA00012438"/>
    </source>
</evidence>
<dbReference type="Gene3D" id="3.30.565.10">
    <property type="entry name" value="Histidine kinase-like ATPase, C-terminal domain"/>
    <property type="match status" value="1"/>
</dbReference>
<keyword evidence="8" id="KW-0067">ATP-binding</keyword>
<dbReference type="Pfam" id="PF02518">
    <property type="entry name" value="HATPase_c"/>
    <property type="match status" value="1"/>
</dbReference>
<evidence type="ECO:0000256" key="1">
    <source>
        <dbReference type="ARBA" id="ARBA00000085"/>
    </source>
</evidence>
<dbReference type="GO" id="GO:0000155">
    <property type="term" value="F:phosphorelay sensor kinase activity"/>
    <property type="evidence" value="ECO:0007669"/>
    <property type="project" value="InterPro"/>
</dbReference>
<dbReference type="PANTHER" id="PTHR43065">
    <property type="entry name" value="SENSOR HISTIDINE KINASE"/>
    <property type="match status" value="1"/>
</dbReference>
<feature type="coiled-coil region" evidence="10">
    <location>
        <begin position="282"/>
        <end position="330"/>
    </location>
</feature>
<protein>
    <recommendedName>
        <fullName evidence="3">histidine kinase</fullName>
        <ecNumber evidence="3">2.7.13.3</ecNumber>
    </recommendedName>
</protein>
<dbReference type="AlphaFoldDB" id="A0A8J6THU8"/>